<gene>
    <name evidence="2" type="ORF">QN277_026743</name>
</gene>
<name>A0AAE1JAY5_9FABA</name>
<organism evidence="2 3">
    <name type="scientific">Acacia crassicarpa</name>
    <name type="common">northern wattle</name>
    <dbReference type="NCBI Taxonomy" id="499986"/>
    <lineage>
        <taxon>Eukaryota</taxon>
        <taxon>Viridiplantae</taxon>
        <taxon>Streptophyta</taxon>
        <taxon>Embryophyta</taxon>
        <taxon>Tracheophyta</taxon>
        <taxon>Spermatophyta</taxon>
        <taxon>Magnoliopsida</taxon>
        <taxon>eudicotyledons</taxon>
        <taxon>Gunneridae</taxon>
        <taxon>Pentapetalae</taxon>
        <taxon>rosids</taxon>
        <taxon>fabids</taxon>
        <taxon>Fabales</taxon>
        <taxon>Fabaceae</taxon>
        <taxon>Caesalpinioideae</taxon>
        <taxon>mimosoid clade</taxon>
        <taxon>Acacieae</taxon>
        <taxon>Acacia</taxon>
    </lineage>
</organism>
<protein>
    <recommendedName>
        <fullName evidence="4">Secreted protein</fullName>
    </recommendedName>
</protein>
<sequence>MVTLLLRLLNSALSLCFLPSLPVESHSSDRAGLCKSDSAKVDLAGVVSHFDFYPLLSSWCSINGLSFLHSKKQLAVIQY</sequence>
<keyword evidence="1" id="KW-0732">Signal</keyword>
<comment type="caution">
    <text evidence="2">The sequence shown here is derived from an EMBL/GenBank/DDBJ whole genome shotgun (WGS) entry which is preliminary data.</text>
</comment>
<feature type="signal peptide" evidence="1">
    <location>
        <begin position="1"/>
        <end position="16"/>
    </location>
</feature>
<accession>A0AAE1JAY5</accession>
<reference evidence="2" key="1">
    <citation type="submission" date="2023-10" db="EMBL/GenBank/DDBJ databases">
        <title>Chromosome-level genome of the transformable northern wattle, Acacia crassicarpa.</title>
        <authorList>
            <person name="Massaro I."/>
            <person name="Sinha N.R."/>
            <person name="Poethig S."/>
            <person name="Leichty A.R."/>
        </authorList>
    </citation>
    <scope>NUCLEOTIDE SEQUENCE</scope>
    <source>
        <strain evidence="2">Acra3RX</strain>
        <tissue evidence="2">Leaf</tissue>
    </source>
</reference>
<dbReference type="Proteomes" id="UP001293593">
    <property type="component" value="Unassembled WGS sequence"/>
</dbReference>
<keyword evidence="3" id="KW-1185">Reference proteome</keyword>
<evidence type="ECO:0000313" key="3">
    <source>
        <dbReference type="Proteomes" id="UP001293593"/>
    </source>
</evidence>
<evidence type="ECO:0008006" key="4">
    <source>
        <dbReference type="Google" id="ProtNLM"/>
    </source>
</evidence>
<evidence type="ECO:0000313" key="2">
    <source>
        <dbReference type="EMBL" id="KAK4265726.1"/>
    </source>
</evidence>
<dbReference type="AlphaFoldDB" id="A0AAE1JAY5"/>
<evidence type="ECO:0000256" key="1">
    <source>
        <dbReference type="SAM" id="SignalP"/>
    </source>
</evidence>
<proteinExistence type="predicted"/>
<feature type="chain" id="PRO_5042163608" description="Secreted protein" evidence="1">
    <location>
        <begin position="17"/>
        <end position="79"/>
    </location>
</feature>
<dbReference type="EMBL" id="JAWXYG010000008">
    <property type="protein sequence ID" value="KAK4265726.1"/>
    <property type="molecule type" value="Genomic_DNA"/>
</dbReference>